<accession>A0A0B7J019</accession>
<protein>
    <submittedName>
        <fullName evidence="1">Uncharacterized protein</fullName>
    </submittedName>
</protein>
<sequence length="211" mass="23890">MVSIIRPAEKGDFNDMLKSQGAESVRNLIEPEIAKLTVASNVAELKSSLKASDDRKSQFQSIELLFSKMVNNDNNGLNNLQQQQIQALAQFGKTENINTAIQIYREKGIDSCLLYSNKICIAAIEKKIQKDLQIMQNKFDPNYNLGDKRFSDIVIYDFQGKSHLVPEDYLNAIGKDKQVMQYISPNSEIDKEIKNTVKNCSKIKLNQGIRV</sequence>
<organism evidence="1 2">
    <name type="scientific">Rickettsia monacensis</name>
    <dbReference type="NCBI Taxonomy" id="109232"/>
    <lineage>
        <taxon>Bacteria</taxon>
        <taxon>Pseudomonadati</taxon>
        <taxon>Pseudomonadota</taxon>
        <taxon>Alphaproteobacteria</taxon>
        <taxon>Rickettsiales</taxon>
        <taxon>Rickettsiaceae</taxon>
        <taxon>Rickettsieae</taxon>
        <taxon>Rickettsia</taxon>
        <taxon>spotted fever group</taxon>
    </lineage>
</organism>
<dbReference type="Proteomes" id="UP000018149">
    <property type="component" value="Chromosome I"/>
</dbReference>
<dbReference type="HOGENOM" id="CLU_1304102_0_0_5"/>
<reference evidence="2" key="2">
    <citation type="submission" date="2015-01" db="EMBL/GenBank/DDBJ databases">
        <authorList>
            <person name="Felsheim R."/>
        </authorList>
    </citation>
    <scope>NUCLEOTIDE SEQUENCE [LARGE SCALE GENOMIC DNA]</scope>
    <source>
        <strain evidence="2">IrR/Munich</strain>
    </source>
</reference>
<proteinExistence type="predicted"/>
<reference evidence="1 2" key="1">
    <citation type="submission" date="2015-01" db="EMBL/GenBank/DDBJ databases">
        <title>Draft genome sequence of Rickettsia monacensis strain IrR/Munich.</title>
        <authorList>
            <person name="Felsheim R.F."/>
            <person name="Johnson S.L."/>
            <person name="Kurtti T.J."/>
            <person name="Munderloh U.G."/>
        </authorList>
    </citation>
    <scope>NUCLEOTIDE SEQUENCE [LARGE SCALE GENOMIC DNA]</scope>
    <source>
        <strain evidence="1 2">IrR/Munich</strain>
    </source>
</reference>
<evidence type="ECO:0000313" key="1">
    <source>
        <dbReference type="EMBL" id="CEO17532.1"/>
    </source>
</evidence>
<dbReference type="KEGG" id="rmc:RMONA_05835"/>
<evidence type="ECO:0000313" key="2">
    <source>
        <dbReference type="Proteomes" id="UP000018149"/>
    </source>
</evidence>
<dbReference type="AlphaFoldDB" id="A0A0B7J019"/>
<name>A0A0B7J019_9RICK</name>
<gene>
    <name evidence="1" type="ORF">RMONA_05835</name>
</gene>
<keyword evidence="2" id="KW-1185">Reference proteome</keyword>
<dbReference type="EMBL" id="LN794217">
    <property type="protein sequence ID" value="CEO17532.1"/>
    <property type="molecule type" value="Genomic_DNA"/>
</dbReference>
<dbReference type="STRING" id="109232.RMONA_05835"/>